<dbReference type="PANTHER" id="PTHR43292">
    <property type="entry name" value="ACYL-COA DEHYDROGENASE"/>
    <property type="match status" value="1"/>
</dbReference>
<dbReference type="Pfam" id="PF00441">
    <property type="entry name" value="Acyl-CoA_dh_1"/>
    <property type="match status" value="1"/>
</dbReference>
<dbReference type="KEGG" id="tsv:DSM104635_00501"/>
<accession>A0A6I6MH49</accession>
<feature type="domain" description="Acyl-CoA oxidase/dehydrogenase middle" evidence="8">
    <location>
        <begin position="129"/>
        <end position="223"/>
    </location>
</feature>
<reference evidence="11" key="1">
    <citation type="submission" date="2019-12" db="EMBL/GenBank/DDBJ databases">
        <title>Complete genome of Terracaulis silvestris 0127_4.</title>
        <authorList>
            <person name="Vieira S."/>
            <person name="Riedel T."/>
            <person name="Sproer C."/>
            <person name="Pascual J."/>
            <person name="Boedeker C."/>
            <person name="Overmann J."/>
        </authorList>
    </citation>
    <scope>NUCLEOTIDE SEQUENCE [LARGE SCALE GENOMIC DNA]</scope>
    <source>
        <strain evidence="11">0127_4</strain>
    </source>
</reference>
<dbReference type="AlphaFoldDB" id="A0A6I6MH49"/>
<dbReference type="InterPro" id="IPR006091">
    <property type="entry name" value="Acyl-CoA_Oxase/DH_mid-dom"/>
</dbReference>
<evidence type="ECO:0000259" key="9">
    <source>
        <dbReference type="Pfam" id="PF02771"/>
    </source>
</evidence>
<evidence type="ECO:0000256" key="4">
    <source>
        <dbReference type="ARBA" id="ARBA00022827"/>
    </source>
</evidence>
<dbReference type="Gene3D" id="1.20.140.10">
    <property type="entry name" value="Butyryl-CoA Dehydrogenase, subunit A, domain 3"/>
    <property type="match status" value="1"/>
</dbReference>
<dbReference type="InterPro" id="IPR037069">
    <property type="entry name" value="AcylCoA_DH/ox_N_sf"/>
</dbReference>
<evidence type="ECO:0000313" key="11">
    <source>
        <dbReference type="Proteomes" id="UP000431269"/>
    </source>
</evidence>
<proteinExistence type="inferred from homology"/>
<dbReference type="SUPFAM" id="SSF56645">
    <property type="entry name" value="Acyl-CoA dehydrogenase NM domain-like"/>
    <property type="match status" value="1"/>
</dbReference>
<dbReference type="Pfam" id="PF02770">
    <property type="entry name" value="Acyl-CoA_dh_M"/>
    <property type="match status" value="1"/>
</dbReference>
<name>A0A6I6MH49_9CAUL</name>
<dbReference type="InterPro" id="IPR013786">
    <property type="entry name" value="AcylCoA_DH/ox_N"/>
</dbReference>
<evidence type="ECO:0000259" key="7">
    <source>
        <dbReference type="Pfam" id="PF00441"/>
    </source>
</evidence>
<gene>
    <name evidence="10" type="primary">acdA_4</name>
    <name evidence="10" type="ORF">DSM104635_00501</name>
</gene>
<dbReference type="InterPro" id="IPR036250">
    <property type="entry name" value="AcylCo_DH-like_C"/>
</dbReference>
<evidence type="ECO:0000256" key="3">
    <source>
        <dbReference type="ARBA" id="ARBA00022630"/>
    </source>
</evidence>
<feature type="domain" description="Acyl-CoA dehydrogenase/oxidase N-terminal" evidence="9">
    <location>
        <begin position="6"/>
        <end position="125"/>
    </location>
</feature>
<dbReference type="GO" id="GO:0050660">
    <property type="term" value="F:flavin adenine dinucleotide binding"/>
    <property type="evidence" value="ECO:0007669"/>
    <property type="project" value="InterPro"/>
</dbReference>
<evidence type="ECO:0000256" key="5">
    <source>
        <dbReference type="ARBA" id="ARBA00023002"/>
    </source>
</evidence>
<protein>
    <submittedName>
        <fullName evidence="10">Acyl-CoA dehydrogenase</fullName>
        <ecNumber evidence="10">1.3.99.-</ecNumber>
    </submittedName>
</protein>
<comment type="cofactor">
    <cofactor evidence="1 6">
        <name>FAD</name>
        <dbReference type="ChEBI" id="CHEBI:57692"/>
    </cofactor>
</comment>
<dbReference type="Gene3D" id="1.10.540.10">
    <property type="entry name" value="Acyl-CoA dehydrogenase/oxidase, N-terminal domain"/>
    <property type="match status" value="1"/>
</dbReference>
<evidence type="ECO:0000256" key="2">
    <source>
        <dbReference type="ARBA" id="ARBA00009347"/>
    </source>
</evidence>
<dbReference type="Proteomes" id="UP000431269">
    <property type="component" value="Chromosome"/>
</dbReference>
<dbReference type="SUPFAM" id="SSF47203">
    <property type="entry name" value="Acyl-CoA dehydrogenase C-terminal domain-like"/>
    <property type="match status" value="1"/>
</dbReference>
<evidence type="ECO:0000256" key="6">
    <source>
        <dbReference type="RuleBase" id="RU362125"/>
    </source>
</evidence>
<dbReference type="InterPro" id="IPR009100">
    <property type="entry name" value="AcylCoA_DH/oxidase_NM_dom_sf"/>
</dbReference>
<dbReference type="InterPro" id="IPR052161">
    <property type="entry name" value="Mycobact_Acyl-CoA_DH"/>
</dbReference>
<feature type="domain" description="Acyl-CoA dehydrogenase/oxidase C-terminal" evidence="7">
    <location>
        <begin position="235"/>
        <end position="387"/>
    </location>
</feature>
<dbReference type="GO" id="GO:0016627">
    <property type="term" value="F:oxidoreductase activity, acting on the CH-CH group of donors"/>
    <property type="evidence" value="ECO:0007669"/>
    <property type="project" value="InterPro"/>
</dbReference>
<organism evidence="10 11">
    <name type="scientific">Terricaulis silvestris</name>
    <dbReference type="NCBI Taxonomy" id="2686094"/>
    <lineage>
        <taxon>Bacteria</taxon>
        <taxon>Pseudomonadati</taxon>
        <taxon>Pseudomonadota</taxon>
        <taxon>Alphaproteobacteria</taxon>
        <taxon>Caulobacterales</taxon>
        <taxon>Caulobacteraceae</taxon>
        <taxon>Terricaulis</taxon>
    </lineage>
</organism>
<evidence type="ECO:0000259" key="8">
    <source>
        <dbReference type="Pfam" id="PF02770"/>
    </source>
</evidence>
<dbReference type="EMBL" id="CP047045">
    <property type="protein sequence ID" value="QGZ93689.1"/>
    <property type="molecule type" value="Genomic_DNA"/>
</dbReference>
<dbReference type="PANTHER" id="PTHR43292:SF4">
    <property type="entry name" value="ACYL-COA DEHYDROGENASE FADE34"/>
    <property type="match status" value="1"/>
</dbReference>
<dbReference type="InterPro" id="IPR046373">
    <property type="entry name" value="Acyl-CoA_Oxase/DH_mid-dom_sf"/>
</dbReference>
<dbReference type="InterPro" id="IPR009075">
    <property type="entry name" value="AcylCo_DH/oxidase_C"/>
</dbReference>
<dbReference type="RefSeq" id="WP_158764688.1">
    <property type="nucleotide sequence ID" value="NZ_CP047045.1"/>
</dbReference>
<keyword evidence="5 6" id="KW-0560">Oxidoreductase</keyword>
<keyword evidence="4 6" id="KW-0274">FAD</keyword>
<keyword evidence="11" id="KW-1185">Reference proteome</keyword>
<evidence type="ECO:0000313" key="10">
    <source>
        <dbReference type="EMBL" id="QGZ93689.1"/>
    </source>
</evidence>
<keyword evidence="3 6" id="KW-0285">Flavoprotein</keyword>
<dbReference type="EC" id="1.3.99.-" evidence="10"/>
<comment type="similarity">
    <text evidence="2 6">Belongs to the acyl-CoA dehydrogenase family.</text>
</comment>
<dbReference type="Pfam" id="PF02771">
    <property type="entry name" value="Acyl-CoA_dh_N"/>
    <property type="match status" value="1"/>
</dbReference>
<sequence>MDFDDTPEEAAFRAEVRAFLEANTTRKATQRSYRKRALDEADIARAKVWQAKKADAGFAAITWPVEYGGRGGSMMQHLIYHQEEEHFVVPQHIFNQSIGLALPTMMTHGAKTQVERFARPALRGDEIWCQLFSEPAAGSDLGGLRTRAVRDGEDWIINGQKIWTSNAYFADFGMLVARSDSSVAKHAGLTFFWIDMKTPGVEIRRIRQISGASNFCEVFFTDVRIPDGQRIGAEGDGWKVAMTMLMNERLVVGQAEGPDFEDIFELAKLVKVDGAPAIQDSAVRERLADWYIQQQGLRFTKFRAQTALSRGQTPGPEASITKLVSATKLQDIASYGVDLMGMAGAVMDPGVAPMNAWFQEALLYAPGKRIAGGTDEVLRNIIAERVLKLPAEARADKDVPFRDIPTGSKG</sequence>
<evidence type="ECO:0000256" key="1">
    <source>
        <dbReference type="ARBA" id="ARBA00001974"/>
    </source>
</evidence>
<dbReference type="GO" id="GO:0005886">
    <property type="term" value="C:plasma membrane"/>
    <property type="evidence" value="ECO:0007669"/>
    <property type="project" value="TreeGrafter"/>
</dbReference>
<dbReference type="Gene3D" id="2.40.110.10">
    <property type="entry name" value="Butyryl-CoA Dehydrogenase, subunit A, domain 2"/>
    <property type="match status" value="1"/>
</dbReference>
<dbReference type="FunFam" id="2.40.110.10:FF:000011">
    <property type="entry name" value="Acyl-CoA dehydrogenase FadE34"/>
    <property type="match status" value="1"/>
</dbReference>